<dbReference type="InterPro" id="IPR000524">
    <property type="entry name" value="Tscrpt_reg_HTH_GntR"/>
</dbReference>
<dbReference type="Pfam" id="PF00392">
    <property type="entry name" value="GntR"/>
    <property type="match status" value="1"/>
</dbReference>
<dbReference type="Gene3D" id="1.20.120.530">
    <property type="entry name" value="GntR ligand-binding domain-like"/>
    <property type="match status" value="1"/>
</dbReference>
<dbReference type="GO" id="GO:0003677">
    <property type="term" value="F:DNA binding"/>
    <property type="evidence" value="ECO:0007669"/>
    <property type="project" value="UniProtKB-KW"/>
</dbReference>
<dbReference type="InterPro" id="IPR008920">
    <property type="entry name" value="TF_FadR/GntR_C"/>
</dbReference>
<dbReference type="PANTHER" id="PTHR43537">
    <property type="entry name" value="TRANSCRIPTIONAL REGULATOR, GNTR FAMILY"/>
    <property type="match status" value="1"/>
</dbReference>
<protein>
    <submittedName>
        <fullName evidence="5">GntR family transcriptional regulator</fullName>
    </submittedName>
</protein>
<dbReference type="PROSITE" id="PS50949">
    <property type="entry name" value="HTH_GNTR"/>
    <property type="match status" value="1"/>
</dbReference>
<dbReference type="InterPro" id="IPR036390">
    <property type="entry name" value="WH_DNA-bd_sf"/>
</dbReference>
<dbReference type="InterPro" id="IPR011711">
    <property type="entry name" value="GntR_C"/>
</dbReference>
<dbReference type="Proteomes" id="UP000298049">
    <property type="component" value="Chromosome"/>
</dbReference>
<dbReference type="CDD" id="cd07377">
    <property type="entry name" value="WHTH_GntR"/>
    <property type="match status" value="1"/>
</dbReference>
<dbReference type="Gene3D" id="1.10.10.10">
    <property type="entry name" value="Winged helix-like DNA-binding domain superfamily/Winged helix DNA-binding domain"/>
    <property type="match status" value="1"/>
</dbReference>
<accession>A0A4P7XLD9</accession>
<evidence type="ECO:0000313" key="6">
    <source>
        <dbReference type="Proteomes" id="UP000298049"/>
    </source>
</evidence>
<dbReference type="RefSeq" id="WP_136550065.1">
    <property type="nucleotide sequence ID" value="NZ_CP031093.1"/>
</dbReference>
<gene>
    <name evidence="5" type="ORF">soil367_16245</name>
</gene>
<dbReference type="KEGG" id="hmi:soil367_16245"/>
<dbReference type="InterPro" id="IPR036388">
    <property type="entry name" value="WH-like_DNA-bd_sf"/>
</dbReference>
<proteinExistence type="predicted"/>
<sequence>MTSTFKPHTTLTEQVATHLEDLIASGRLKSGERIYEASMAKELGVSHGSVREALLQLERRHLIRTVPRRGAFVTELDAHFVRSLYEIMHLYLSYSGMRLLRGWKPEDMERLEELYERMQGHYQKGELLAFLDAGIQYTQASLAYADNYFVSSAIRDLWPSAKRCAFVALAQGNRVLEDNLHHMRDSLDAIRDRDEARLQKILSDYAEQQCEQVLACLPPEKNTQS</sequence>
<feature type="domain" description="HTH gntR-type" evidence="4">
    <location>
        <begin position="9"/>
        <end position="76"/>
    </location>
</feature>
<reference evidence="5 6" key="1">
    <citation type="submission" date="2018-07" db="EMBL/GenBank/DDBJ databases">
        <title>Marsedoiliclastica nanhaica gen. nov. sp. nov., a novel marine hydrocarbonoclastic bacterium isolated from an in-situ enriched hydrocarbon-degrading consortium in deep-sea sediment.</title>
        <authorList>
            <person name="Dong C."/>
            <person name="Ma T."/>
            <person name="Liu R."/>
            <person name="Shao Z."/>
        </authorList>
    </citation>
    <scope>NUCLEOTIDE SEQUENCE [LARGE SCALE GENOMIC DNA]</scope>
    <source>
        <strain evidence="6">soil36-7</strain>
    </source>
</reference>
<dbReference type="GO" id="GO:0003700">
    <property type="term" value="F:DNA-binding transcription factor activity"/>
    <property type="evidence" value="ECO:0007669"/>
    <property type="project" value="InterPro"/>
</dbReference>
<evidence type="ECO:0000256" key="3">
    <source>
        <dbReference type="ARBA" id="ARBA00023163"/>
    </source>
</evidence>
<organism evidence="5 6">
    <name type="scientific">Hydrocarboniclastica marina</name>
    <dbReference type="NCBI Taxonomy" id="2259620"/>
    <lineage>
        <taxon>Bacteria</taxon>
        <taxon>Pseudomonadati</taxon>
        <taxon>Pseudomonadota</taxon>
        <taxon>Gammaproteobacteria</taxon>
        <taxon>Alteromonadales</taxon>
        <taxon>Alteromonadaceae</taxon>
        <taxon>Hydrocarboniclastica</taxon>
    </lineage>
</organism>
<dbReference type="PANTHER" id="PTHR43537:SF24">
    <property type="entry name" value="GLUCONATE OPERON TRANSCRIPTIONAL REPRESSOR"/>
    <property type="match status" value="1"/>
</dbReference>
<dbReference type="SUPFAM" id="SSF48008">
    <property type="entry name" value="GntR ligand-binding domain-like"/>
    <property type="match status" value="1"/>
</dbReference>
<keyword evidence="1" id="KW-0805">Transcription regulation</keyword>
<dbReference type="OrthoDB" id="9799812at2"/>
<dbReference type="AlphaFoldDB" id="A0A4P7XLD9"/>
<evidence type="ECO:0000256" key="1">
    <source>
        <dbReference type="ARBA" id="ARBA00023015"/>
    </source>
</evidence>
<keyword evidence="2" id="KW-0238">DNA-binding</keyword>
<evidence type="ECO:0000313" key="5">
    <source>
        <dbReference type="EMBL" id="QCF27354.1"/>
    </source>
</evidence>
<evidence type="ECO:0000256" key="2">
    <source>
        <dbReference type="ARBA" id="ARBA00023125"/>
    </source>
</evidence>
<keyword evidence="3" id="KW-0804">Transcription</keyword>
<name>A0A4P7XLD9_9ALTE</name>
<dbReference type="EMBL" id="CP031093">
    <property type="protein sequence ID" value="QCF27354.1"/>
    <property type="molecule type" value="Genomic_DNA"/>
</dbReference>
<dbReference type="SMART" id="SM00345">
    <property type="entry name" value="HTH_GNTR"/>
    <property type="match status" value="1"/>
</dbReference>
<evidence type="ECO:0000259" key="4">
    <source>
        <dbReference type="PROSITE" id="PS50949"/>
    </source>
</evidence>
<dbReference type="Pfam" id="PF07729">
    <property type="entry name" value="FCD"/>
    <property type="match status" value="1"/>
</dbReference>
<dbReference type="SUPFAM" id="SSF46785">
    <property type="entry name" value="Winged helix' DNA-binding domain"/>
    <property type="match status" value="1"/>
</dbReference>
<keyword evidence="6" id="KW-1185">Reference proteome</keyword>